<feature type="compositionally biased region" description="Basic residues" evidence="1">
    <location>
        <begin position="268"/>
        <end position="277"/>
    </location>
</feature>
<dbReference type="RefSeq" id="WP_132315707.1">
    <property type="nucleotide sequence ID" value="NZ_FWZT01000002.1"/>
</dbReference>
<dbReference type="OrthoDB" id="9815116at2"/>
<evidence type="ECO:0000313" key="4">
    <source>
        <dbReference type="Proteomes" id="UP000192907"/>
    </source>
</evidence>
<dbReference type="SUPFAM" id="SSF52540">
    <property type="entry name" value="P-loop containing nucleoside triphosphate hydrolases"/>
    <property type="match status" value="1"/>
</dbReference>
<feature type="region of interest" description="Disordered" evidence="1">
    <location>
        <begin position="259"/>
        <end position="283"/>
    </location>
</feature>
<feature type="domain" description="AAA" evidence="2">
    <location>
        <begin position="4"/>
        <end position="185"/>
    </location>
</feature>
<reference evidence="4" key="1">
    <citation type="submission" date="2017-04" db="EMBL/GenBank/DDBJ databases">
        <authorList>
            <person name="Varghese N."/>
            <person name="Submissions S."/>
        </authorList>
    </citation>
    <scope>NUCLEOTIDE SEQUENCE [LARGE SCALE GENOMIC DNA]</scope>
    <source>
        <strain evidence="4">RKEM611</strain>
    </source>
</reference>
<evidence type="ECO:0000259" key="2">
    <source>
        <dbReference type="Pfam" id="PF13614"/>
    </source>
</evidence>
<keyword evidence="4" id="KW-1185">Reference proteome</keyword>
<dbReference type="EMBL" id="FWZT01000002">
    <property type="protein sequence ID" value="SME93297.1"/>
    <property type="molecule type" value="Genomic_DNA"/>
</dbReference>
<organism evidence="3 4">
    <name type="scientific">Pseudobacteriovorax antillogorgiicola</name>
    <dbReference type="NCBI Taxonomy" id="1513793"/>
    <lineage>
        <taxon>Bacteria</taxon>
        <taxon>Pseudomonadati</taxon>
        <taxon>Bdellovibrionota</taxon>
        <taxon>Oligoflexia</taxon>
        <taxon>Oligoflexales</taxon>
        <taxon>Pseudobacteriovoracaceae</taxon>
        <taxon>Pseudobacteriovorax</taxon>
    </lineage>
</organism>
<accession>A0A1Y6B5H8</accession>
<evidence type="ECO:0000313" key="3">
    <source>
        <dbReference type="EMBL" id="SME93297.1"/>
    </source>
</evidence>
<dbReference type="PANTHER" id="PTHR13696">
    <property type="entry name" value="P-LOOP CONTAINING NUCLEOSIDE TRIPHOSPHATE HYDROLASE"/>
    <property type="match status" value="1"/>
</dbReference>
<dbReference type="InterPro" id="IPR025669">
    <property type="entry name" value="AAA_dom"/>
</dbReference>
<proteinExistence type="predicted"/>
<evidence type="ECO:0000256" key="1">
    <source>
        <dbReference type="SAM" id="MobiDB-lite"/>
    </source>
</evidence>
<dbReference type="CDD" id="cd02042">
    <property type="entry name" value="ParAB_family"/>
    <property type="match status" value="1"/>
</dbReference>
<name>A0A1Y6B5H8_9BACT</name>
<gene>
    <name evidence="3" type="ORF">SAMN06296036_10219</name>
</gene>
<dbReference type="Proteomes" id="UP000192907">
    <property type="component" value="Unassembled WGS sequence"/>
</dbReference>
<dbReference type="Gene3D" id="3.40.50.300">
    <property type="entry name" value="P-loop containing nucleotide triphosphate hydrolases"/>
    <property type="match status" value="1"/>
</dbReference>
<dbReference type="AlphaFoldDB" id="A0A1Y6B5H8"/>
<dbReference type="STRING" id="1513793.SAMN06296036_10219"/>
<dbReference type="InterPro" id="IPR027417">
    <property type="entry name" value="P-loop_NTPase"/>
</dbReference>
<dbReference type="InterPro" id="IPR050678">
    <property type="entry name" value="DNA_Partitioning_ATPase"/>
</dbReference>
<sequence>MKRVIFNQKGGVGKTSITCNLAAAFAKSGKKTLVVDLDSQANCSKYLLGDRMETISHTVSDFFASTLSFRLFQDSLQETIYPTDYDNLYTIPSDDSLKELQPKLEGRYKIFKLGEAIDVAVEKLGFDEVLFDTPPALNFYSMSALMAVDAVLIPFDCDAFSADAILQVMEAVEEVRADHRPNLEVEGIIINHFQAQAKLPQQIIESLIEQELKILQPYLSSSVVMRESHSAGIPLPFYKSNHKLSKDFMGLAEALMKNKAGTDASNPKKGRKTRSKGAQKDMT</sequence>
<dbReference type="PANTHER" id="PTHR13696:SF52">
    <property type="entry name" value="PARA FAMILY PROTEIN CT_582"/>
    <property type="match status" value="1"/>
</dbReference>
<dbReference type="Pfam" id="PF13614">
    <property type="entry name" value="AAA_31"/>
    <property type="match status" value="1"/>
</dbReference>
<protein>
    <submittedName>
        <fullName evidence="3">Chromosome partitioning protein</fullName>
    </submittedName>
</protein>